<organism evidence="2 3">
    <name type="scientific">Paractinoplanes atraurantiacus</name>
    <dbReference type="NCBI Taxonomy" id="1036182"/>
    <lineage>
        <taxon>Bacteria</taxon>
        <taxon>Bacillati</taxon>
        <taxon>Actinomycetota</taxon>
        <taxon>Actinomycetes</taxon>
        <taxon>Micromonosporales</taxon>
        <taxon>Micromonosporaceae</taxon>
        <taxon>Paractinoplanes</taxon>
    </lineage>
</organism>
<name>A0A285KFM5_9ACTN</name>
<keyword evidence="1" id="KW-1133">Transmembrane helix</keyword>
<dbReference type="EMBL" id="OBDY01000037">
    <property type="protein sequence ID" value="SNY70091.1"/>
    <property type="molecule type" value="Genomic_DNA"/>
</dbReference>
<reference evidence="3" key="1">
    <citation type="submission" date="2017-09" db="EMBL/GenBank/DDBJ databases">
        <authorList>
            <person name="Varghese N."/>
            <person name="Submissions S."/>
        </authorList>
    </citation>
    <scope>NUCLEOTIDE SEQUENCE [LARGE SCALE GENOMIC DNA]</scope>
    <source>
        <strain evidence="3">CGMCC 4.6857</strain>
    </source>
</reference>
<dbReference type="Proteomes" id="UP000219612">
    <property type="component" value="Unassembled WGS sequence"/>
</dbReference>
<evidence type="ECO:0008006" key="4">
    <source>
        <dbReference type="Google" id="ProtNLM"/>
    </source>
</evidence>
<dbReference type="AlphaFoldDB" id="A0A285KFM5"/>
<protein>
    <recommendedName>
        <fullName evidence="4">PH domain-containing protein</fullName>
    </recommendedName>
</protein>
<feature type="transmembrane region" description="Helical" evidence="1">
    <location>
        <begin position="32"/>
        <end position="55"/>
    </location>
</feature>
<keyword evidence="3" id="KW-1185">Reference proteome</keyword>
<accession>A0A285KFM5</accession>
<feature type="transmembrane region" description="Helical" evidence="1">
    <location>
        <begin position="76"/>
        <end position="98"/>
    </location>
</feature>
<evidence type="ECO:0000313" key="3">
    <source>
        <dbReference type="Proteomes" id="UP000219612"/>
    </source>
</evidence>
<feature type="transmembrane region" description="Helical" evidence="1">
    <location>
        <begin position="104"/>
        <end position="126"/>
    </location>
</feature>
<proteinExistence type="predicted"/>
<keyword evidence="1" id="KW-0472">Membrane</keyword>
<gene>
    <name evidence="2" type="ORF">SAMN05421748_13713</name>
</gene>
<keyword evidence="1" id="KW-0812">Transmembrane</keyword>
<evidence type="ECO:0000256" key="1">
    <source>
        <dbReference type="SAM" id="Phobius"/>
    </source>
</evidence>
<sequence length="227" mass="24025">MTLWVDRRRRLFVAAVVVPACALVSVGGDLGVAAVPLVGGVLLVSIVLSVAAYAAPRPEVLFARPGVPAFETGADLSVLALVPGLVALSSAWVAGGIHARASDWSFQLLTGFLGVWALAFCAAVAWRSPTVRLRSDGVEARQLFGGLFVPWEARPTVADMRPYRLALTYGRPELVRRRGWWPLGPHGIPVTGVDAGFLGQVIQYYGQDAGRRAGIGTGDERGLLTGV</sequence>
<evidence type="ECO:0000313" key="2">
    <source>
        <dbReference type="EMBL" id="SNY70091.1"/>
    </source>
</evidence>